<dbReference type="EMBL" id="CABVHP010000018">
    <property type="protein sequence ID" value="VVO28710.1"/>
    <property type="molecule type" value="Genomic_DNA"/>
</dbReference>
<dbReference type="OrthoDB" id="9816400at2"/>
<feature type="compositionally biased region" description="Basic and acidic residues" evidence="1">
    <location>
        <begin position="302"/>
        <end position="312"/>
    </location>
</feature>
<dbReference type="NCBIfam" id="TIGR03696">
    <property type="entry name" value="Rhs_assc_core"/>
    <property type="match status" value="1"/>
</dbReference>
<sequence length="312" mass="34015">MTSAPSHPSRSLLLATDSKHSIFAELAGGRPNSVAYSAYGYQTARQKIATNLGFNGQIRESNIGWYLLGNGYRAYNPVLMCFHSPDGWSPFGAGGLNAYMYCGGEPVMGSDPSGHFNPAKWGRNIKRIFKPRTTNSFPALEARPRTSRNEYVPLPVSSRATATPTSTVNLPSNTNPQTPPSVRNNRRRGLPDGYEDYQVPPPRRYLKPESPLGQVFSAVASNAHGPTGRSTTPAPLQNPSLPGSSGRRPWVQAETSTYVVPPLAPRRLESGSTRFYRAQVTEDGRVMHSSYEKANLSSIQDQIRRDPPAPGG</sequence>
<feature type="region of interest" description="Disordered" evidence="1">
    <location>
        <begin position="221"/>
        <end position="249"/>
    </location>
</feature>
<name>A0A5E7EPD7_PSEFL</name>
<dbReference type="RefSeq" id="WP_150639637.1">
    <property type="nucleotide sequence ID" value="NZ_CABVHP010000018.1"/>
</dbReference>
<evidence type="ECO:0000313" key="3">
    <source>
        <dbReference type="Proteomes" id="UP000326557"/>
    </source>
</evidence>
<proteinExistence type="predicted"/>
<dbReference type="Gene3D" id="2.180.10.10">
    <property type="entry name" value="RHS repeat-associated core"/>
    <property type="match status" value="1"/>
</dbReference>
<protein>
    <recommendedName>
        <fullName evidence="4">RHS repeat-associated core domain-containing protein</fullName>
    </recommendedName>
</protein>
<feature type="compositionally biased region" description="Polar residues" evidence="1">
    <location>
        <begin position="158"/>
        <end position="183"/>
    </location>
</feature>
<evidence type="ECO:0008006" key="4">
    <source>
        <dbReference type="Google" id="ProtNLM"/>
    </source>
</evidence>
<dbReference type="AlphaFoldDB" id="A0A5E7EPD7"/>
<organism evidence="2 3">
    <name type="scientific">Pseudomonas fluorescens</name>
    <dbReference type="NCBI Taxonomy" id="294"/>
    <lineage>
        <taxon>Bacteria</taxon>
        <taxon>Pseudomonadati</taxon>
        <taxon>Pseudomonadota</taxon>
        <taxon>Gammaproteobacteria</taxon>
        <taxon>Pseudomonadales</taxon>
        <taxon>Pseudomonadaceae</taxon>
        <taxon>Pseudomonas</taxon>
    </lineage>
</organism>
<evidence type="ECO:0000256" key="1">
    <source>
        <dbReference type="SAM" id="MobiDB-lite"/>
    </source>
</evidence>
<feature type="compositionally biased region" description="Polar residues" evidence="1">
    <location>
        <begin position="228"/>
        <end position="243"/>
    </location>
</feature>
<dbReference type="Proteomes" id="UP000326557">
    <property type="component" value="Unassembled WGS sequence"/>
</dbReference>
<feature type="region of interest" description="Disordered" evidence="1">
    <location>
        <begin position="136"/>
        <end position="201"/>
    </location>
</feature>
<evidence type="ECO:0000313" key="2">
    <source>
        <dbReference type="EMBL" id="VVO28710.1"/>
    </source>
</evidence>
<reference evidence="2 3" key="1">
    <citation type="submission" date="2019-09" db="EMBL/GenBank/DDBJ databases">
        <authorList>
            <person name="Chandra G."/>
            <person name="Truman W A."/>
        </authorList>
    </citation>
    <scope>NUCLEOTIDE SEQUENCE [LARGE SCALE GENOMIC DNA]</scope>
    <source>
        <strain evidence="2">PS704</strain>
    </source>
</reference>
<feature type="region of interest" description="Disordered" evidence="1">
    <location>
        <begin position="283"/>
        <end position="312"/>
    </location>
</feature>
<dbReference type="InterPro" id="IPR022385">
    <property type="entry name" value="Rhs_assc_core"/>
</dbReference>
<accession>A0A5E7EPD7</accession>
<gene>
    <name evidence="2" type="ORF">PS704_04828</name>
</gene>